<dbReference type="PaxDb" id="29760-VIT_07s0141g00450.t01"/>
<name>F6GXL8_VITVI</name>
<feature type="signal peptide" evidence="1">
    <location>
        <begin position="1"/>
        <end position="16"/>
    </location>
</feature>
<accession>F6GXL8</accession>
<organism evidence="2 3">
    <name type="scientific">Vitis vinifera</name>
    <name type="common">Grape</name>
    <dbReference type="NCBI Taxonomy" id="29760"/>
    <lineage>
        <taxon>Eukaryota</taxon>
        <taxon>Viridiplantae</taxon>
        <taxon>Streptophyta</taxon>
        <taxon>Embryophyta</taxon>
        <taxon>Tracheophyta</taxon>
        <taxon>Spermatophyta</taxon>
        <taxon>Magnoliopsida</taxon>
        <taxon>eudicotyledons</taxon>
        <taxon>Gunneridae</taxon>
        <taxon>Pentapetalae</taxon>
        <taxon>rosids</taxon>
        <taxon>Vitales</taxon>
        <taxon>Vitaceae</taxon>
        <taxon>Viteae</taxon>
        <taxon>Vitis</taxon>
    </lineage>
</organism>
<evidence type="ECO:0000313" key="3">
    <source>
        <dbReference type="Proteomes" id="UP000009183"/>
    </source>
</evidence>
<keyword evidence="1" id="KW-0732">Signal</keyword>
<keyword evidence="3" id="KW-1185">Reference proteome</keyword>
<dbReference type="HOGENOM" id="CLU_2692859_0_0_1"/>
<evidence type="ECO:0000256" key="1">
    <source>
        <dbReference type="SAM" id="SignalP"/>
    </source>
</evidence>
<dbReference type="EMBL" id="FN594965">
    <property type="protein sequence ID" value="CCB44704.1"/>
    <property type="molecule type" value="Genomic_DNA"/>
</dbReference>
<protein>
    <submittedName>
        <fullName evidence="2">Uncharacterized protein</fullName>
    </submittedName>
</protein>
<dbReference type="Proteomes" id="UP000009183">
    <property type="component" value="Chromosome 7"/>
</dbReference>
<reference evidence="3" key="1">
    <citation type="journal article" date="2007" name="Nature">
        <title>The grapevine genome sequence suggests ancestral hexaploidization in major angiosperm phyla.</title>
        <authorList>
            <consortium name="The French-Italian Public Consortium for Grapevine Genome Characterization."/>
            <person name="Jaillon O."/>
            <person name="Aury J.-M."/>
            <person name="Noel B."/>
            <person name="Policriti A."/>
            <person name="Clepet C."/>
            <person name="Casagrande A."/>
            <person name="Choisne N."/>
            <person name="Aubourg S."/>
            <person name="Vitulo N."/>
            <person name="Jubin C."/>
            <person name="Vezzi A."/>
            <person name="Legeai F."/>
            <person name="Hugueney P."/>
            <person name="Dasilva C."/>
            <person name="Horner D."/>
            <person name="Mica E."/>
            <person name="Jublot D."/>
            <person name="Poulain J."/>
            <person name="Bruyere C."/>
            <person name="Billault A."/>
            <person name="Segurens B."/>
            <person name="Gouyvenoux M."/>
            <person name="Ugarte E."/>
            <person name="Cattonaro F."/>
            <person name="Anthouard V."/>
            <person name="Vico V."/>
            <person name="Del Fabbro C."/>
            <person name="Alaux M."/>
            <person name="Di Gaspero G."/>
            <person name="Dumas V."/>
            <person name="Felice N."/>
            <person name="Paillard S."/>
            <person name="Juman I."/>
            <person name="Moroldo M."/>
            <person name="Scalabrin S."/>
            <person name="Canaguier A."/>
            <person name="Le Clainche I."/>
            <person name="Malacrida G."/>
            <person name="Durand E."/>
            <person name="Pesole G."/>
            <person name="Laucou V."/>
            <person name="Chatelet P."/>
            <person name="Merdinoglu D."/>
            <person name="Delledonne M."/>
            <person name="Pezzotti M."/>
            <person name="Lecharny A."/>
            <person name="Scarpelli C."/>
            <person name="Artiguenave F."/>
            <person name="Pe M.E."/>
            <person name="Valle G."/>
            <person name="Morgante M."/>
            <person name="Caboche M."/>
            <person name="Adam-Blondon A.-F."/>
            <person name="Weissenbach J."/>
            <person name="Quetier F."/>
            <person name="Wincker P."/>
        </authorList>
    </citation>
    <scope>NUCLEOTIDE SEQUENCE [LARGE SCALE GENOMIC DNA]</scope>
    <source>
        <strain evidence="3">cv. Pinot noir / PN40024</strain>
    </source>
</reference>
<sequence>MMILWVIFELSTTIRGRDEPWPLASFGALTSKMKWRIDQGNGDAGRELEVEFRLVMFRPFVIPFFNLKDYQCRT</sequence>
<gene>
    <name evidence="2" type="ordered locus">VIT_07s0141g00450</name>
</gene>
<dbReference type="InParanoid" id="F6GXL8"/>
<feature type="chain" id="PRO_5003337187" evidence="1">
    <location>
        <begin position="17"/>
        <end position="74"/>
    </location>
</feature>
<proteinExistence type="predicted"/>
<dbReference type="AlphaFoldDB" id="F6GXL8"/>
<evidence type="ECO:0000313" key="2">
    <source>
        <dbReference type="EMBL" id="CCB44704.1"/>
    </source>
</evidence>